<gene>
    <name evidence="4" type="ORF">TMES_18260</name>
</gene>
<dbReference type="NCBIfam" id="TIGR01901">
    <property type="entry name" value="adhes_NPXG"/>
    <property type="match status" value="1"/>
</dbReference>
<feature type="compositionally biased region" description="Gly residues" evidence="1">
    <location>
        <begin position="4595"/>
        <end position="4610"/>
    </location>
</feature>
<dbReference type="Proteomes" id="UP000193391">
    <property type="component" value="Unassembled WGS sequence"/>
</dbReference>
<dbReference type="PANTHER" id="PTHR12338">
    <property type="entry name" value="AUTOTRANSPORTER"/>
    <property type="match status" value="1"/>
</dbReference>
<accession>A0A1Y2KX26</accession>
<sequence length="4652" mass="462631">MAPARKRPLMGLTPFNILAGATALGSFFYATAHPAYAQSAAAALPQGGTVVGGDVSIAQSAPDTLNVVQGSNSAIVNWQSFNVGSGNTVNFQQPGSSSVILNRVVGNDPSAIFGTITANGTVMLVNPNGVVFGQGSRVDVGGLVASTANIRDADFMSGNYNFDIASANPSASIVNAGDISIRDAGLAALVAPNVQNAGVIHARLGKVSLGGAKTFSLDFHGDGLLSFGVGSDVDTAPVGTDGNPVEALVSNSGSIIADGGVVSISARAVKDVIDNVINTSGVIQANSVSSANGRIILSGGDNGTVLAGGSIKATGDDSGETGGSIVATGDNIAVASGASMDASGDAGGGLVAIGSEGDGAKGRGTGAWSNTVSIAKTASLKADAITSGDGGNVAVLSETLTSFAGSISAKGGATGGNGGFAEVSSHKGVELTGMVDLTALNGDTGTFLLDPDSLTIVAGTSGAGTQDTAAGDGTVAENDDNNGANTISAGVLEGIAGTTNIVLESTGLITVSTNLDLQTTTGHSFTLKSTGLGGITFSDASYRIVTQGGDIVLQATSPGASITNIGQLYSNGGISQVSAGGNITVLAARDIELGNSIYTTGYSTGGVVVLNSVAGSIFNKAGGSSSLNGKSVKLSTGTGNIGASDSVIYVNVNDLEINAGGSFAVATNGFLSSVNLTLDHLLSTDTQTYLLTTGGAQSFALTDTADAYVLTTLNDHTQHMNFTFSGEKSLTLGAVDVGTGNISLSVNSGSVKGAEGGSVKAGNLSIAARDGISGLSSGINGLSTDVSSLNATTETGGIYISNTDGDNSGLAVTNFEAAGGQGTYSSAITSTGNLSVGHVSVQSGTTYIESAYGIFDDGNDTTSISAEALTLRAKGAIGTTNRSIETSSKNLSVTADNSIYLEATATTGTVILSNVQANSGEIKLTTHTSTKINDIGHKNFDSNEAGNSGNIAITVDSAATPNTAAFLDIDALDAGATGDVTLSLTNGYVNADSLKGDDLVVLATVLSSASGNSTNNLKTTVNTVDVTTSGESKNLVIAETDALTVNNVQTGAGTSSITIGNQSGDLTIAKIDSTAAVSLNAAGGAVVALDGNSVKGTTLKLAVNSAIGSSEHALNTYVTELDVDNTGNIYIQNIASTLTSLVIKNAHNQNQSGSANTISLTSDHLAFDVLDNGTSVALNKLTSANLETVSFETDSNLVVGQIGTANASVTLNAGGNIADDGNTNTRIVTDGKLSLTAQKAIGTSDHSVEVIADDVTLNAGSDVYFRDISDLDKFSLTLGNADTAQANNYKIEAQGLEFALMHSLETGYHLDKVFDLSGLTFDFSTDADLSVGALDVSYSTSNSITLRSKGAIKDDGSSTTSVLANTITLSADKNIGVSDDHLSLMAESLTARAADGGVYIDVRNPTGSSNYAGALSVKSLNAAGDIVLTADHGDVILAGQVKTNDHNLTLTVEDGSLLGGSDGSINAGSGSATVKVTSGDIGRDSDGDYNNVFTVSAGKLDLQAGGLILTSGSRAATIAMQAGGDTASYTLSNGDLTVQAIAVADGNGTLNLTAKSGSIIDDTQDQGVISADKVALVAQSGSITGISSTATDAALTAANGISFTSSSTLTNLSIDAKSTLAGGATVGANGQSVAVSSANSVLTVGNVTGGSALDFSFTAVNNVVLGQLALGTGTAAIKTSGSILDDGDHTDTRVTASSVSLTAGSNGDIGADGNAIDLDTAKLAVSAGGDVRVSSTRDLTHLAVTSTNASTSSTKVFDFGAGSFVTLTDEGDHLQLGVDNTGNPITDFSLTTAKDILVGDVYADGTVTLETTSTGQYSNISQSGSDTKIEAGKVVLKTGASNKTYGAIGTADQALVLATSDLSITSKGSIYINNSNTALTGLNLDLAHVDSNKATKQTYSFTNIAGTTVTLADNGTDVALGMNSSGVMNFALSMDRQITASTIDAGTSSSGSVSLTTTGQASGQDEHGSISATSITAGTVTLNSFESVSAATTTKNLSINSSYKVNVTNNATLDSLKLDLDRANVDQTDSTKNITYAISSTDLTFSGVTDNYSGSNGLVLGNITQSGLDLEITSAKTVTVTKVDVGSGKFTLNAGDSSIRAETSNAVITADQLTLNGGNVGRSSSGYFTVDVNKLSGSVKNSVVLSNSGDLAVSDLSIKSDTGSINLQVTNGNLTSVGNNGISARDVYLHVADGNIGVTGNALKTKTSNLTIDAGGDIILSNASDLYSLDVTANHSANTDYAYDLQSHGLSLSITDSGSIMQLVNLTEDSGLNFDFTSDRNIAVGTLAVGDGRSLTITTTGDDHNISAYGSSALSGRSIKLVSTGSIGVAGAEATAHIQTTTKSLTLNTHANVYVDNKTHLASLSLTSDQATGGDAPVYILTSSDLTFDVTDNGTTNVNQVTDNANEVNDAVLGLIFNLNTQRAQVIGTIDAGLSGSVTLTSPTNITGADTDNHITAGTATFNTDGYAALGSDATPLNLTVADLTTNTSSDIYLANDRLLSNLAMTTHGNTDATIRIVGAANNPNGENVLVSGLVSSANGTEYSTIDDNTGLTLSLTGSGDVTIKDINLAGIGQLTANSSGGNLYGDNDSATTINAAIVGLSSSGGSVGTDGKTIHIKGGELTVSASGGADIGLLGRTNFDSLKVGSASAKVVNTTGDIALGDAVSLNGQDFYLNNAGGSILSGQLSYAGKITLIAAGSIGNVSAIKTTASGNGTTTLTQISATTNDRGATGSVNIAESYGLTVTSLSAASDVTLSAGTTENSTRTLTTGNINAGTATVSLTSGHGAVEASSGTLITAGKLIISATSDHIGSSGSAVKTTATALDLRAPGDIYVQATTGVTSDVDLSSLSIDRSNNKTNSDHSSGTVSISAKNLTWTVSDAEFYTTLTNVTDTTGLDFTYKSIEALRIGTIDTGADGAVNLSASYRNLDNLNENDPRYYGDITALDGNSLITAGSVKLTAQGSAAAIGSSGTSLKMNTKTLEASSQSGGINVANASALALNNITTGGDLSVTITSGDLTIDALSYGSGKNLTLTASNGYIYTGVGKSLSLNSGNISLSASDGIGSNTSRLQLSGSGSGDFTANVTGTGSIYLNAQNGMSNKLVAHTANGAIDIVSTGNIVLADLTVGQDAVGNDIIVTAKSGNITIGESSGSDGVVAGANNGKVNLTAQNGTIYAGNASSALGAFEVRLNGANGVGQADNAIAANGQRVLVSATNAGADVYLRSAVDGTFSSVSTNGGDISIKGSNGATILVDSAVSGAGSASTAGNITISAAGTGGDLILGNINAKGSSSDGQITLTSTNGSVLDDDIAETRIVGKNLAINANSGVGSTSDHLQTTVSTITGIIGSGTAYIDDNSSAGVTLGTGNSALSLINGDLVFAATNAVTLTNLQAQTDGNKLSVTAANGDITVGSVMAGATSFTLQTAPTTSKVTLTSTNGAILSARSDDIPVLIAGSLSLNAKTNVGSFVWEDGQQADINALQVIVTGLDATTQTDGSQIAIFNQGTGAISLGDNITAQGNLSLAVGSKGDVSWGTFTGNTLDKLYLTSGGTVTLADTVTAGTVYVSGDTDIIAGEGLRTLTIEATGANGIELHSGSTGGTTTLNSTATALNVQLAEDGGALVINNSGALTKANLSADNNVTLTNNVGVSGATITTTDESHTARITATTGDVTVGTINSGQTGTVELTATQGSIGFVGDQSVVTANVLTLSSFTGIGTEQQSFSTNVNTLNATVTGTGNIYTSYKANSATGHLEAHDGDIYVSGTSSLDVNLHNVFLEDGPNNVSRKLVVTVIGGDVALSNALNGGNTVASLEVTAANISTGALTTGGSQSYTGTTTLNGNLTASALSINGNAILGANTTTLASTNGGNVSISGSVTGKNDDTGTSLTVNAGAGDVTVGSATSYISEIALTGGTISVGNVTTTGKQTYTGVTTLGGGNYISGGDFKVAGATLLGAATSVSTADSNANVTFGGTIDSVNNQSRSLSVNTGYGSMAFDGAIGGTTALASLSLTSGANSDSEAALPGDGAIAFASGANVKLFGNFTQDGGRKITLPGTITTTDGNINVSGPATLAAGVSSFSAGTDNPGGEVQFFDTVTGNGTQLTVNATGQVKFSSSYIDEGNGSSLAVTAPEISIKDVTTKAAQSYTGATRIDGNLTAGSILFDGAASLVTQAPTFVPLPPDTTTFDTSAANGNITLTGTLDGGSDIVIMKAGTGAVSVAGATTSVNKLTITGGTISVHDVTTTNTQDYTGVTTLNGTYQVGNDFTITGASWIGDDTTINTQYGALALNGTVNSAAHADLTLKLNLNGGNTTTHFDYALGNTNALGKLTINAGENGVTEFARTASISVVDGLVYTGGIKLLLPANITASNGPIKLGTLKLVEDTDPLAEIAVKPQSISGVIATLPSGNVTIRSGDDITIAGLIGKNTNLVMTSGTGDIRIGSKEGTSDQKIDVKSLNVAVAHTANLYGTIGGITGFDASYEIGPLKFAPYYINDAFWRNRDLPPAATKTAPLPKPPSTPQVDRLFNLGNNNAAGITPNVIAAFAAPTVLSVGVTPTNISVAPSPSVISTPTSFVAPVTLQSTSGVTSGAAAQSVPVSGGSAGASGGVATGGGNTSSGASATGGDDANSNTSSDGGNQPGVVDGQSSDSDLIQSSDQ</sequence>
<feature type="signal peptide" evidence="2">
    <location>
        <begin position="1"/>
        <end position="32"/>
    </location>
</feature>
<feature type="region of interest" description="Disordered" evidence="1">
    <location>
        <begin position="1945"/>
        <end position="1968"/>
    </location>
</feature>
<dbReference type="SMART" id="SM00912">
    <property type="entry name" value="Haemagg_act"/>
    <property type="match status" value="1"/>
</dbReference>
<keyword evidence="2" id="KW-0732">Signal</keyword>
<dbReference type="InterPro" id="IPR012334">
    <property type="entry name" value="Pectin_lyas_fold"/>
</dbReference>
<proteinExistence type="predicted"/>
<evidence type="ECO:0000256" key="2">
    <source>
        <dbReference type="SAM" id="SignalP"/>
    </source>
</evidence>
<dbReference type="InterPro" id="IPR008638">
    <property type="entry name" value="FhaB/CdiA-like_TPS"/>
</dbReference>
<dbReference type="Gene3D" id="2.160.20.10">
    <property type="entry name" value="Single-stranded right-handed beta-helix, Pectin lyase-like"/>
    <property type="match status" value="1"/>
</dbReference>
<comment type="caution">
    <text evidence="4">The sequence shown here is derived from an EMBL/GenBank/DDBJ whole genome shotgun (WGS) entry which is preliminary data.</text>
</comment>
<dbReference type="PANTHER" id="PTHR12338:SF5">
    <property type="entry name" value="ANTIGEN 43-RELATED"/>
    <property type="match status" value="1"/>
</dbReference>
<evidence type="ECO:0000256" key="1">
    <source>
        <dbReference type="SAM" id="MobiDB-lite"/>
    </source>
</evidence>
<feature type="compositionally biased region" description="Polar residues" evidence="1">
    <location>
        <begin position="4622"/>
        <end position="4631"/>
    </location>
</feature>
<evidence type="ECO:0000313" key="4">
    <source>
        <dbReference type="EMBL" id="OSQ36431.1"/>
    </source>
</evidence>
<feature type="compositionally biased region" description="Low complexity" evidence="1">
    <location>
        <begin position="1946"/>
        <end position="1959"/>
    </location>
</feature>
<dbReference type="EMBL" id="JFKA01000011">
    <property type="protein sequence ID" value="OSQ36431.1"/>
    <property type="molecule type" value="Genomic_DNA"/>
</dbReference>
<evidence type="ECO:0000313" key="5">
    <source>
        <dbReference type="Proteomes" id="UP000193391"/>
    </source>
</evidence>
<feature type="domain" description="Filamentous haemagglutinin FhaB/tRNA nuclease CdiA-like TPS" evidence="3">
    <location>
        <begin position="41"/>
        <end position="154"/>
    </location>
</feature>
<dbReference type="InterPro" id="IPR011050">
    <property type="entry name" value="Pectin_lyase_fold/virulence"/>
</dbReference>
<feature type="region of interest" description="Disordered" evidence="1">
    <location>
        <begin position="4586"/>
        <end position="4652"/>
    </location>
</feature>
<evidence type="ECO:0000259" key="3">
    <source>
        <dbReference type="SMART" id="SM00912"/>
    </source>
</evidence>
<dbReference type="STRING" id="1293891.TMES_18260"/>
<organism evidence="4 5">
    <name type="scientific">Thalassospira mesophila</name>
    <dbReference type="NCBI Taxonomy" id="1293891"/>
    <lineage>
        <taxon>Bacteria</taxon>
        <taxon>Pseudomonadati</taxon>
        <taxon>Pseudomonadota</taxon>
        <taxon>Alphaproteobacteria</taxon>
        <taxon>Rhodospirillales</taxon>
        <taxon>Thalassospiraceae</taxon>
        <taxon>Thalassospira</taxon>
    </lineage>
</organism>
<feature type="chain" id="PRO_5012056410" description="Filamentous haemagglutinin FhaB/tRNA nuclease CdiA-like TPS domain-containing protein" evidence="2">
    <location>
        <begin position="33"/>
        <end position="4652"/>
    </location>
</feature>
<name>A0A1Y2KX26_9PROT</name>
<protein>
    <recommendedName>
        <fullName evidence="3">Filamentous haemagglutinin FhaB/tRNA nuclease CdiA-like TPS domain-containing protein</fullName>
    </recommendedName>
</protein>
<feature type="compositionally biased region" description="Low complexity" evidence="1">
    <location>
        <begin position="4640"/>
        <end position="4652"/>
    </location>
</feature>
<reference evidence="4 5" key="1">
    <citation type="submission" date="2014-03" db="EMBL/GenBank/DDBJ databases">
        <title>The draft genome sequence of Thalassospira mesophila JCM 18969.</title>
        <authorList>
            <person name="Lai Q."/>
            <person name="Shao Z."/>
        </authorList>
    </citation>
    <scope>NUCLEOTIDE SEQUENCE [LARGE SCALE GENOMIC DNA]</scope>
    <source>
        <strain evidence="4 5">JCM 18969</strain>
    </source>
</reference>
<dbReference type="SUPFAM" id="SSF51126">
    <property type="entry name" value="Pectin lyase-like"/>
    <property type="match status" value="1"/>
</dbReference>
<keyword evidence="5" id="KW-1185">Reference proteome</keyword>
<dbReference type="InterPro" id="IPR050909">
    <property type="entry name" value="Bact_Autotransporter_VF"/>
</dbReference>